<dbReference type="Proteomes" id="UP000309389">
    <property type="component" value="Unassembled WGS sequence"/>
</dbReference>
<keyword evidence="8 9" id="KW-0131">Cell cycle</keyword>
<evidence type="ECO:0000256" key="7">
    <source>
        <dbReference type="ARBA" id="ARBA00023136"/>
    </source>
</evidence>
<feature type="domain" description="POTRA" evidence="11">
    <location>
        <begin position="92"/>
        <end position="160"/>
    </location>
</feature>
<dbReference type="InterPro" id="IPR005548">
    <property type="entry name" value="Cell_div_FtsQ/DivIB_C"/>
</dbReference>
<reference evidence="12 13" key="1">
    <citation type="submission" date="2019-04" db="EMBL/GenBank/DDBJ databases">
        <title>Altererythrobacter aquimixticola sp. nov., isolated from sediment of junction between the ocean and a freshwater spring.</title>
        <authorList>
            <person name="Yoon J.-H."/>
        </authorList>
    </citation>
    <scope>NUCLEOTIDE SEQUENCE [LARGE SCALE GENOMIC DNA]</scope>
    <source>
        <strain evidence="12 13">SSKS-13</strain>
    </source>
</reference>
<comment type="function">
    <text evidence="9">Essential cell division protein.</text>
</comment>
<keyword evidence="13" id="KW-1185">Reference proteome</keyword>
<name>A0A4T3F2M3_9SPHN</name>
<accession>A0A4T3F2M3</accession>
<keyword evidence="5 9" id="KW-0812">Transmembrane</keyword>
<dbReference type="OrthoDB" id="9783091at2"/>
<organism evidence="12 13">
    <name type="scientific">Alteraurantiacibacter aquimixticola</name>
    <dbReference type="NCBI Taxonomy" id="2489173"/>
    <lineage>
        <taxon>Bacteria</taxon>
        <taxon>Pseudomonadati</taxon>
        <taxon>Pseudomonadota</taxon>
        <taxon>Alphaproteobacteria</taxon>
        <taxon>Sphingomonadales</taxon>
        <taxon>Erythrobacteraceae</taxon>
        <taxon>Alteraurantiacibacter</taxon>
    </lineage>
</organism>
<keyword evidence="4 9" id="KW-0132">Cell division</keyword>
<keyword evidence="2 9" id="KW-1003">Cell membrane</keyword>
<dbReference type="InterPro" id="IPR013685">
    <property type="entry name" value="POTRA_FtsQ_type"/>
</dbReference>
<evidence type="ECO:0000256" key="3">
    <source>
        <dbReference type="ARBA" id="ARBA00022519"/>
    </source>
</evidence>
<dbReference type="Pfam" id="PF08478">
    <property type="entry name" value="POTRA_1"/>
    <property type="match status" value="1"/>
</dbReference>
<sequence>MAQTIRRKATGVRRQAKSQGRAGQVRKARAKTNSLFDRMMDALPFTEDQWHAFFTVLILAVLLAIAIVVARVSGLTTVAETEFAKAAANAGYKVGNVQVRGTDRLNEARVYERALGREDLSMPLVDLEELRTELLALNWVADARVSRLLPDTLVIDIVEREPHAVLRRGERLLLIDPTGAELEPISRSAASEYLVISGEGAQSQVEALTDLLDAAPALQPQVKAAEWIGNRRWDLTFATDQSLSLPEGAERAAAALISFARADGVHRLIGGEVVRFDMRNPPRMYMQVPGRADRELAMEQAAEQAAAQEEEDN</sequence>
<dbReference type="EMBL" id="SSHH01000001">
    <property type="protein sequence ID" value="TIX51378.1"/>
    <property type="molecule type" value="Genomic_DNA"/>
</dbReference>
<feature type="region of interest" description="Disordered" evidence="10">
    <location>
        <begin position="1"/>
        <end position="28"/>
    </location>
</feature>
<evidence type="ECO:0000256" key="2">
    <source>
        <dbReference type="ARBA" id="ARBA00022475"/>
    </source>
</evidence>
<keyword evidence="7 9" id="KW-0472">Membrane</keyword>
<dbReference type="InterPro" id="IPR026579">
    <property type="entry name" value="FtsQ"/>
</dbReference>
<dbReference type="GO" id="GO:0043093">
    <property type="term" value="P:FtsZ-dependent cytokinesis"/>
    <property type="evidence" value="ECO:0007669"/>
    <property type="project" value="UniProtKB-UniRule"/>
</dbReference>
<evidence type="ECO:0000256" key="10">
    <source>
        <dbReference type="SAM" id="MobiDB-lite"/>
    </source>
</evidence>
<dbReference type="RefSeq" id="WP_136692163.1">
    <property type="nucleotide sequence ID" value="NZ_SSHH01000001.1"/>
</dbReference>
<evidence type="ECO:0000256" key="8">
    <source>
        <dbReference type="ARBA" id="ARBA00023306"/>
    </source>
</evidence>
<comment type="similarity">
    <text evidence="9">Belongs to the FtsQ/DivIB family. FtsQ subfamily.</text>
</comment>
<dbReference type="PANTHER" id="PTHR35851:SF1">
    <property type="entry name" value="CELL DIVISION PROTEIN FTSQ"/>
    <property type="match status" value="1"/>
</dbReference>
<comment type="subcellular location">
    <subcellularLocation>
        <location evidence="9">Cell inner membrane</location>
        <topology evidence="9">Single-pass type II membrane protein</topology>
    </subcellularLocation>
    <subcellularLocation>
        <location evidence="1">Membrane</location>
    </subcellularLocation>
    <text evidence="9">Localizes to the division septum.</text>
</comment>
<dbReference type="AlphaFoldDB" id="A0A4T3F2M3"/>
<evidence type="ECO:0000313" key="12">
    <source>
        <dbReference type="EMBL" id="TIX51378.1"/>
    </source>
</evidence>
<dbReference type="GO" id="GO:0032153">
    <property type="term" value="C:cell division site"/>
    <property type="evidence" value="ECO:0007669"/>
    <property type="project" value="UniProtKB-UniRule"/>
</dbReference>
<evidence type="ECO:0000256" key="4">
    <source>
        <dbReference type="ARBA" id="ARBA00022618"/>
    </source>
</evidence>
<evidence type="ECO:0000256" key="6">
    <source>
        <dbReference type="ARBA" id="ARBA00022989"/>
    </source>
</evidence>
<feature type="transmembrane region" description="Helical" evidence="9">
    <location>
        <begin position="50"/>
        <end position="70"/>
    </location>
</feature>
<dbReference type="Gene3D" id="3.10.20.310">
    <property type="entry name" value="membrane protein fhac"/>
    <property type="match status" value="1"/>
</dbReference>
<feature type="compositionally biased region" description="Basic residues" evidence="10">
    <location>
        <begin position="1"/>
        <end position="16"/>
    </location>
</feature>
<protein>
    <recommendedName>
        <fullName evidence="9">Cell division protein FtsQ</fullName>
    </recommendedName>
</protein>
<dbReference type="GO" id="GO:0005886">
    <property type="term" value="C:plasma membrane"/>
    <property type="evidence" value="ECO:0007669"/>
    <property type="project" value="UniProtKB-SubCell"/>
</dbReference>
<evidence type="ECO:0000259" key="11">
    <source>
        <dbReference type="PROSITE" id="PS51779"/>
    </source>
</evidence>
<proteinExistence type="inferred from homology"/>
<dbReference type="PROSITE" id="PS51779">
    <property type="entry name" value="POTRA"/>
    <property type="match status" value="1"/>
</dbReference>
<dbReference type="GO" id="GO:0090529">
    <property type="term" value="P:cell septum assembly"/>
    <property type="evidence" value="ECO:0007669"/>
    <property type="project" value="InterPro"/>
</dbReference>
<dbReference type="HAMAP" id="MF_00911">
    <property type="entry name" value="FtsQ_subfam"/>
    <property type="match status" value="1"/>
</dbReference>
<evidence type="ECO:0000256" key="5">
    <source>
        <dbReference type="ARBA" id="ARBA00022692"/>
    </source>
</evidence>
<dbReference type="PANTHER" id="PTHR35851">
    <property type="entry name" value="CELL DIVISION PROTEIN FTSQ"/>
    <property type="match status" value="1"/>
</dbReference>
<comment type="caution">
    <text evidence="12">The sequence shown here is derived from an EMBL/GenBank/DDBJ whole genome shotgun (WGS) entry which is preliminary data.</text>
</comment>
<evidence type="ECO:0000256" key="1">
    <source>
        <dbReference type="ARBA" id="ARBA00004370"/>
    </source>
</evidence>
<dbReference type="InterPro" id="IPR034746">
    <property type="entry name" value="POTRA"/>
</dbReference>
<evidence type="ECO:0000313" key="13">
    <source>
        <dbReference type="Proteomes" id="UP000309389"/>
    </source>
</evidence>
<gene>
    <name evidence="9" type="primary">ftsQ</name>
    <name evidence="12" type="ORF">E5222_02625</name>
</gene>
<dbReference type="Pfam" id="PF03799">
    <property type="entry name" value="FtsQ_DivIB_C"/>
    <property type="match status" value="1"/>
</dbReference>
<keyword evidence="6 9" id="KW-1133">Transmembrane helix</keyword>
<keyword evidence="3 9" id="KW-0997">Cell inner membrane</keyword>
<evidence type="ECO:0000256" key="9">
    <source>
        <dbReference type="HAMAP-Rule" id="MF_00911"/>
    </source>
</evidence>